<keyword evidence="3" id="KW-0274">FAD</keyword>
<dbReference type="InterPro" id="IPR006076">
    <property type="entry name" value="FAD-dep_OxRdtase"/>
</dbReference>
<sequence length="400" mass="44235">MIPDFDILVIGKGLVGSAAAKYLSGSAGKVAVIGADEPGESKSSLVYASHYDQARVQRIVGKDEVWTRLNFDSTEQYESIQKKSGIHFHYGIGCLYVNAYGEDDYLRNFSSLARKFDVTYKPIEHAEENYNDFGGLVFPGKAAGIIESNPSGYINPRLLIKAQLEITKQQGGLIISDTVIKLSVRDNGSFLLETESGKTYSTKQVLVATGSFINYFDILPQKLKLITKGEVVLLVKVDEELLDRYSTLPSLLYEIDEDETEAIYLIPPVKYPDGNYYLKIGCNSPDDVFFDTLEQVQNWFRNSKSESYAPARSRALQRLLPSLNLDDSFTKKCVISWTATGRPYIGETAVKGLFLAGGCNGYSAMCSDAIGRVAAQLILNGNIPEDYPANAFGIEYVDEE</sequence>
<dbReference type="GO" id="GO:0008115">
    <property type="term" value="F:sarcosine oxidase activity"/>
    <property type="evidence" value="ECO:0007669"/>
    <property type="project" value="TreeGrafter"/>
</dbReference>
<evidence type="ECO:0000313" key="7">
    <source>
        <dbReference type="Proteomes" id="UP000466586"/>
    </source>
</evidence>
<reference evidence="6 7" key="1">
    <citation type="submission" date="2019-11" db="EMBL/GenBank/DDBJ databases">
        <title>Pedobacter sp. HMF7647 Genome sequencing and assembly.</title>
        <authorList>
            <person name="Kang H."/>
            <person name="Kim H."/>
            <person name="Joh K."/>
        </authorList>
    </citation>
    <scope>NUCLEOTIDE SEQUENCE [LARGE SCALE GENOMIC DNA]</scope>
    <source>
        <strain evidence="6 7">HMF7647</strain>
    </source>
</reference>
<keyword evidence="7" id="KW-1185">Reference proteome</keyword>
<comment type="caution">
    <text evidence="6">The sequence shown here is derived from an EMBL/GenBank/DDBJ whole genome shotgun (WGS) entry which is preliminary data.</text>
</comment>
<evidence type="ECO:0000256" key="4">
    <source>
        <dbReference type="ARBA" id="ARBA00023002"/>
    </source>
</evidence>
<dbReference type="RefSeq" id="WP_160844671.1">
    <property type="nucleotide sequence ID" value="NZ_WVHT01000004.1"/>
</dbReference>
<keyword evidence="4" id="KW-0560">Oxidoreductase</keyword>
<name>A0A7K1YAB2_9SPHI</name>
<gene>
    <name evidence="6" type="ORF">GS399_11030</name>
</gene>
<comment type="cofactor">
    <cofactor evidence="1">
        <name>FAD</name>
        <dbReference type="ChEBI" id="CHEBI:57692"/>
    </cofactor>
</comment>
<dbReference type="EMBL" id="WVHT01000004">
    <property type="protein sequence ID" value="MXV51504.1"/>
    <property type="molecule type" value="Genomic_DNA"/>
</dbReference>
<dbReference type="SUPFAM" id="SSF51905">
    <property type="entry name" value="FAD/NAD(P)-binding domain"/>
    <property type="match status" value="1"/>
</dbReference>
<evidence type="ECO:0000256" key="3">
    <source>
        <dbReference type="ARBA" id="ARBA00022827"/>
    </source>
</evidence>
<dbReference type="Gene3D" id="3.50.50.60">
    <property type="entry name" value="FAD/NAD(P)-binding domain"/>
    <property type="match status" value="1"/>
</dbReference>
<feature type="domain" description="FAD dependent oxidoreductase" evidence="5">
    <location>
        <begin position="6"/>
        <end position="377"/>
    </location>
</feature>
<organism evidence="6 7">
    <name type="scientific">Hufsiella arboris</name>
    <dbReference type="NCBI Taxonomy" id="2695275"/>
    <lineage>
        <taxon>Bacteria</taxon>
        <taxon>Pseudomonadati</taxon>
        <taxon>Bacteroidota</taxon>
        <taxon>Sphingobacteriia</taxon>
        <taxon>Sphingobacteriales</taxon>
        <taxon>Sphingobacteriaceae</taxon>
        <taxon>Hufsiella</taxon>
    </lineage>
</organism>
<dbReference type="Gene3D" id="3.30.9.10">
    <property type="entry name" value="D-Amino Acid Oxidase, subunit A, domain 2"/>
    <property type="match status" value="1"/>
</dbReference>
<dbReference type="GO" id="GO:0050660">
    <property type="term" value="F:flavin adenine dinucleotide binding"/>
    <property type="evidence" value="ECO:0007669"/>
    <property type="project" value="InterPro"/>
</dbReference>
<evidence type="ECO:0000256" key="2">
    <source>
        <dbReference type="ARBA" id="ARBA00022630"/>
    </source>
</evidence>
<evidence type="ECO:0000259" key="5">
    <source>
        <dbReference type="Pfam" id="PF01266"/>
    </source>
</evidence>
<accession>A0A7K1YAB2</accession>
<dbReference type="AlphaFoldDB" id="A0A7K1YAB2"/>
<dbReference type="Proteomes" id="UP000466586">
    <property type="component" value="Unassembled WGS sequence"/>
</dbReference>
<protein>
    <submittedName>
        <fullName evidence="6">FAD-dependent oxidoreductase</fullName>
    </submittedName>
</protein>
<proteinExistence type="predicted"/>
<evidence type="ECO:0000256" key="1">
    <source>
        <dbReference type="ARBA" id="ARBA00001974"/>
    </source>
</evidence>
<dbReference type="PANTHER" id="PTHR10961:SF10">
    <property type="entry name" value="FAD DEPENDENT OXIDOREDUCTASE DOMAIN-CONTAINING PROTEIN"/>
    <property type="match status" value="1"/>
</dbReference>
<evidence type="ECO:0000313" key="6">
    <source>
        <dbReference type="EMBL" id="MXV51504.1"/>
    </source>
</evidence>
<dbReference type="PANTHER" id="PTHR10961">
    <property type="entry name" value="PEROXISOMAL SARCOSINE OXIDASE"/>
    <property type="match status" value="1"/>
</dbReference>
<dbReference type="InterPro" id="IPR045170">
    <property type="entry name" value="MTOX"/>
</dbReference>
<dbReference type="Pfam" id="PF01266">
    <property type="entry name" value="DAO"/>
    <property type="match status" value="1"/>
</dbReference>
<keyword evidence="2" id="KW-0285">Flavoprotein</keyword>
<dbReference type="InterPro" id="IPR036188">
    <property type="entry name" value="FAD/NAD-bd_sf"/>
</dbReference>